<gene>
    <name evidence="3" type="ORF">GCM10009691_05200</name>
</gene>
<dbReference type="Gene3D" id="3.30.230.10">
    <property type="match status" value="1"/>
</dbReference>
<evidence type="ECO:0000256" key="1">
    <source>
        <dbReference type="ARBA" id="ARBA00022777"/>
    </source>
</evidence>
<dbReference type="Pfam" id="PF00288">
    <property type="entry name" value="GHMP_kinases_N"/>
    <property type="match status" value="1"/>
</dbReference>
<dbReference type="InterPro" id="IPR020568">
    <property type="entry name" value="Ribosomal_Su5_D2-typ_SF"/>
</dbReference>
<evidence type="ECO:0000313" key="3">
    <source>
        <dbReference type="EMBL" id="GAA1532405.1"/>
    </source>
</evidence>
<keyword evidence="4" id="KW-1185">Reference proteome</keyword>
<name>A0ABN2B3Y9_9MICO</name>
<keyword evidence="1 3" id="KW-0418">Kinase</keyword>
<proteinExistence type="predicted"/>
<dbReference type="InterPro" id="IPR014721">
    <property type="entry name" value="Ribsml_uS5_D2-typ_fold_subgr"/>
</dbReference>
<reference evidence="3 4" key="1">
    <citation type="journal article" date="2019" name="Int. J. Syst. Evol. Microbiol.">
        <title>The Global Catalogue of Microorganisms (GCM) 10K type strain sequencing project: providing services to taxonomists for standard genome sequencing and annotation.</title>
        <authorList>
            <consortium name="The Broad Institute Genomics Platform"/>
            <consortium name="The Broad Institute Genome Sequencing Center for Infectious Disease"/>
            <person name="Wu L."/>
            <person name="Ma J."/>
        </authorList>
    </citation>
    <scope>NUCLEOTIDE SEQUENCE [LARGE SCALE GENOMIC DNA]</scope>
    <source>
        <strain evidence="3 4">JCM 13319</strain>
    </source>
</reference>
<dbReference type="EMBL" id="BAAALY010000002">
    <property type="protein sequence ID" value="GAA1532405.1"/>
    <property type="molecule type" value="Genomic_DNA"/>
</dbReference>
<dbReference type="SUPFAM" id="SSF54211">
    <property type="entry name" value="Ribosomal protein S5 domain 2-like"/>
    <property type="match status" value="1"/>
</dbReference>
<evidence type="ECO:0000313" key="4">
    <source>
        <dbReference type="Proteomes" id="UP001501791"/>
    </source>
</evidence>
<keyword evidence="1 3" id="KW-0808">Transferase</keyword>
<accession>A0ABN2B3Y9</accession>
<organism evidence="3 4">
    <name type="scientific">Brevibacterium picturae</name>
    <dbReference type="NCBI Taxonomy" id="260553"/>
    <lineage>
        <taxon>Bacteria</taxon>
        <taxon>Bacillati</taxon>
        <taxon>Actinomycetota</taxon>
        <taxon>Actinomycetes</taxon>
        <taxon>Micrococcales</taxon>
        <taxon>Brevibacteriaceae</taxon>
        <taxon>Brevibacterium</taxon>
    </lineage>
</organism>
<dbReference type="GO" id="GO:0016301">
    <property type="term" value="F:kinase activity"/>
    <property type="evidence" value="ECO:0007669"/>
    <property type="project" value="UniProtKB-KW"/>
</dbReference>
<protein>
    <submittedName>
        <fullName evidence="3">GHMP kinase</fullName>
    </submittedName>
</protein>
<dbReference type="InterPro" id="IPR006204">
    <property type="entry name" value="GHMP_kinase_N_dom"/>
</dbReference>
<dbReference type="Proteomes" id="UP001501791">
    <property type="component" value="Unassembled WGS sequence"/>
</dbReference>
<feature type="domain" description="GHMP kinase N-terminal" evidence="2">
    <location>
        <begin position="80"/>
        <end position="149"/>
    </location>
</feature>
<comment type="caution">
    <text evidence="3">The sequence shown here is derived from an EMBL/GenBank/DDBJ whole genome shotgun (WGS) entry which is preliminary data.</text>
</comment>
<sequence length="310" mass="34196">MREEQLQLRAPEHFPRPAVTGFGEAYGHHGEFLQGPVAHQGALVTALVTLPDPRWRSSTTASFRPNACNSVNTEPHKPKVIQAVTIALEALGLEKVHVDLRFSEQIPVSKGLGSSTADMLSALRNVADSQGTCIDEALLARICHQVEGATDSTMFHRPETILYASRAPATLSRIEGRLPALAIATFDAGEQMGQVETSKVRFRYEQQHVSYFEKALGHYRRGLRKRDAQFVMKAATMSASLNQEFLPIPCWEDTLSVVQKYGLGLQVAHTGTVLGLIADRASVRDLESAAQELERLTEFMPTGYMWPGEK</sequence>
<evidence type="ECO:0000259" key="2">
    <source>
        <dbReference type="Pfam" id="PF00288"/>
    </source>
</evidence>